<keyword evidence="4" id="KW-1185">Reference proteome</keyword>
<evidence type="ECO:0000256" key="2">
    <source>
        <dbReference type="SAM" id="MobiDB-lite"/>
    </source>
</evidence>
<keyword evidence="1" id="KW-0175">Coiled coil</keyword>
<feature type="compositionally biased region" description="Low complexity" evidence="2">
    <location>
        <begin position="297"/>
        <end position="308"/>
    </location>
</feature>
<feature type="compositionally biased region" description="Polar residues" evidence="2">
    <location>
        <begin position="168"/>
        <end position="197"/>
    </location>
</feature>
<dbReference type="Proteomes" id="UP001165083">
    <property type="component" value="Unassembled WGS sequence"/>
</dbReference>
<dbReference type="OrthoDB" id="128620at2759"/>
<reference evidence="3" key="1">
    <citation type="submission" date="2023-04" db="EMBL/GenBank/DDBJ databases">
        <title>Phytophthora lilii NBRC 32176.</title>
        <authorList>
            <person name="Ichikawa N."/>
            <person name="Sato H."/>
            <person name="Tonouchi N."/>
        </authorList>
    </citation>
    <scope>NUCLEOTIDE SEQUENCE</scope>
    <source>
        <strain evidence="3">NBRC 32176</strain>
    </source>
</reference>
<evidence type="ECO:0000313" key="3">
    <source>
        <dbReference type="EMBL" id="GMF35167.1"/>
    </source>
</evidence>
<feature type="region of interest" description="Disordered" evidence="2">
    <location>
        <begin position="122"/>
        <end position="234"/>
    </location>
</feature>
<feature type="region of interest" description="Disordered" evidence="2">
    <location>
        <begin position="267"/>
        <end position="286"/>
    </location>
</feature>
<feature type="coiled-coil region" evidence="1">
    <location>
        <begin position="448"/>
        <end position="531"/>
    </location>
</feature>
<feature type="region of interest" description="Disordered" evidence="2">
    <location>
        <begin position="297"/>
        <end position="433"/>
    </location>
</feature>
<proteinExistence type="predicted"/>
<feature type="compositionally biased region" description="Low complexity" evidence="2">
    <location>
        <begin position="319"/>
        <end position="330"/>
    </location>
</feature>
<feature type="compositionally biased region" description="Low complexity" evidence="2">
    <location>
        <begin position="395"/>
        <end position="406"/>
    </location>
</feature>
<dbReference type="EMBL" id="BSXW01001253">
    <property type="protein sequence ID" value="GMF35167.1"/>
    <property type="molecule type" value="Genomic_DNA"/>
</dbReference>
<feature type="compositionally biased region" description="Basic residues" evidence="2">
    <location>
        <begin position="335"/>
        <end position="344"/>
    </location>
</feature>
<feature type="compositionally biased region" description="Low complexity" evidence="2">
    <location>
        <begin position="122"/>
        <end position="144"/>
    </location>
</feature>
<feature type="compositionally biased region" description="Basic and acidic residues" evidence="2">
    <location>
        <begin position="364"/>
        <end position="391"/>
    </location>
</feature>
<accession>A0A9W6XBG7</accession>
<evidence type="ECO:0000313" key="4">
    <source>
        <dbReference type="Proteomes" id="UP001165083"/>
    </source>
</evidence>
<dbReference type="AlphaFoldDB" id="A0A9W6XBG7"/>
<comment type="caution">
    <text evidence="3">The sequence shown here is derived from an EMBL/GenBank/DDBJ whole genome shotgun (WGS) entry which is preliminary data.</text>
</comment>
<protein>
    <submittedName>
        <fullName evidence="3">Unnamed protein product</fullName>
    </submittedName>
</protein>
<feature type="compositionally biased region" description="Low complexity" evidence="2">
    <location>
        <begin position="213"/>
        <end position="232"/>
    </location>
</feature>
<gene>
    <name evidence="3" type="ORF">Plil01_001495100</name>
</gene>
<evidence type="ECO:0000256" key="1">
    <source>
        <dbReference type="SAM" id="Coils"/>
    </source>
</evidence>
<organism evidence="3 4">
    <name type="scientific">Phytophthora lilii</name>
    <dbReference type="NCBI Taxonomy" id="2077276"/>
    <lineage>
        <taxon>Eukaryota</taxon>
        <taxon>Sar</taxon>
        <taxon>Stramenopiles</taxon>
        <taxon>Oomycota</taxon>
        <taxon>Peronosporomycetes</taxon>
        <taxon>Peronosporales</taxon>
        <taxon>Peronosporaceae</taxon>
        <taxon>Phytophthora</taxon>
    </lineage>
</organism>
<sequence length="564" mass="62518">MANAAESLGVRLKRKVRSAETKLFEWRPCSCTIVARDGKLLLQLQTPPRDEESNDEAEDSETVVIDLATQLLNVVPKKNKARCDLEYYAPVATMSGEVLKEELMAPSAVHCQQWIAQVRRIQQQAHQQRRPTSSTSTRSGASPVAPLPSPLSIQNGLKASEHGRIPNVNDTTAAPSSVQSTTIQEPSPVRRQTSCEISRSDLGHSEPPPSPCQQSVSKQRSASSSMSSSANSFTLPSSLAAVATAASCRIRERCDVVQTTIDNSELDRTIDSSSNSPVPTFDPVPRSDAVQSLVSSLSSASTAAPSVLTRPRGSMGHISSPRYSSSSSESEMPHSLRRRSRRSRPLPYDDRYFEVNGNNDQDSDYEHEPCDYPRRSFRRSSDVSYDRHTSRSQDASNVKNAASSSSRGSPPYRLSSRTRGFSGWLPREANKQGYETEGESSQAELHILQRVEAALRALELENAQAKARERELVQEIQTLRDAARVAAAERKHTEQEYRHARREVDSWRRAAQSAEAAATQLQEQLGIAREENQLLAGEKLRLKRQNSELLTQVHRLDSLVYGRF</sequence>
<name>A0A9W6XBG7_9STRA</name>